<proteinExistence type="predicted"/>
<dbReference type="Proteomes" id="UP000494110">
    <property type="component" value="Unassembled WGS sequence"/>
</dbReference>
<sequence>MHCVVPCTRGPTMPILDRGNKPNERKDLPGSAISLTDLPRSNLNSARSTRYFPRIDGNLS</sequence>
<gene>
    <name evidence="2" type="ORF">BLA39750_06517</name>
</gene>
<dbReference type="EMBL" id="CABVQN010000044">
    <property type="protein sequence ID" value="VWD54350.1"/>
    <property type="molecule type" value="Genomic_DNA"/>
</dbReference>
<evidence type="ECO:0000256" key="1">
    <source>
        <dbReference type="SAM" id="MobiDB-lite"/>
    </source>
</evidence>
<name>A0A6P3B566_BURL3</name>
<evidence type="ECO:0000313" key="2">
    <source>
        <dbReference type="EMBL" id="VWD54350.1"/>
    </source>
</evidence>
<reference evidence="2 3" key="1">
    <citation type="submission" date="2019-09" db="EMBL/GenBank/DDBJ databases">
        <authorList>
            <person name="Depoorter E."/>
        </authorList>
    </citation>
    <scope>NUCLEOTIDE SEQUENCE [LARGE SCALE GENOMIC DNA]</scope>
    <source>
        <strain evidence="2">R-39750</strain>
    </source>
</reference>
<feature type="region of interest" description="Disordered" evidence="1">
    <location>
        <begin position="1"/>
        <end position="40"/>
    </location>
</feature>
<organism evidence="2 3">
    <name type="scientific">Burkholderia lata (strain ATCC 17760 / DSM 23089 / LMG 22485 / NCIMB 9086 / R18194 / 383)</name>
    <dbReference type="NCBI Taxonomy" id="482957"/>
    <lineage>
        <taxon>Bacteria</taxon>
        <taxon>Pseudomonadati</taxon>
        <taxon>Pseudomonadota</taxon>
        <taxon>Betaproteobacteria</taxon>
        <taxon>Burkholderiales</taxon>
        <taxon>Burkholderiaceae</taxon>
        <taxon>Burkholderia</taxon>
        <taxon>Burkholderia cepacia complex</taxon>
    </lineage>
</organism>
<accession>A0A6P3B566</accession>
<protein>
    <submittedName>
        <fullName evidence="2">Uncharacterized protein</fullName>
    </submittedName>
</protein>
<dbReference type="AlphaFoldDB" id="A0A6P3B566"/>
<feature type="compositionally biased region" description="Basic and acidic residues" evidence="1">
    <location>
        <begin position="18"/>
        <end position="28"/>
    </location>
</feature>
<evidence type="ECO:0000313" key="3">
    <source>
        <dbReference type="Proteomes" id="UP000494110"/>
    </source>
</evidence>